<dbReference type="SUPFAM" id="SSF50494">
    <property type="entry name" value="Trypsin-like serine proteases"/>
    <property type="match status" value="1"/>
</dbReference>
<feature type="transmembrane region" description="Helical" evidence="1">
    <location>
        <begin position="12"/>
        <end position="30"/>
    </location>
</feature>
<keyword evidence="3" id="KW-0378">Hydrolase</keyword>
<evidence type="ECO:0000313" key="3">
    <source>
        <dbReference type="EMBL" id="MCD2492627.1"/>
    </source>
</evidence>
<name>A0AAP2WA11_9FIRM</name>
<dbReference type="NCBIfam" id="TIGR02860">
    <property type="entry name" value="spore_IV_B"/>
    <property type="match status" value="1"/>
</dbReference>
<accession>A0AAP2WA11</accession>
<dbReference type="InterPro" id="IPR036034">
    <property type="entry name" value="PDZ_sf"/>
</dbReference>
<dbReference type="InterPro" id="IPR009003">
    <property type="entry name" value="Peptidase_S1_PA"/>
</dbReference>
<dbReference type="Pfam" id="PF05580">
    <property type="entry name" value="Peptidase_S55"/>
    <property type="match status" value="1"/>
</dbReference>
<dbReference type="GO" id="GO:0016787">
    <property type="term" value="F:hydrolase activity"/>
    <property type="evidence" value="ECO:0007669"/>
    <property type="project" value="UniProtKB-KW"/>
</dbReference>
<evidence type="ECO:0000313" key="4">
    <source>
        <dbReference type="Proteomes" id="UP001299265"/>
    </source>
</evidence>
<sequence length="430" mass="46739">MTRKQKYRQFLIRLIWIMIIFTCLFSYYYIRHMIPEKIRVVVGEEGTFQFSLPWGSTLETENEEVLLGSISNIPEGAVRINTDRAFTVEGTSLGSYDMDIKLFGWLPLRNIQVDVVESRSVIPGGESIGLYLEMDGVMVVGTSELTDKEGSIVEPAYGIVKSGDYILEANGQPVADKEALIAAISSNGEAPCVFKIRRDGEMIEAKVNTVLTSDGSCKAGIWVRDDAQGIGTLTYVDENGYFGALGHAMSDTDTGQQLEASEGDLQKAQIQDVIKGQSGTPGSLLGTIVYSDSHWGDVFGNTQAGVFGHTELANWDMKAADALPVGFKQDVKLGPASIRCSADGEVKEYDIEIIKADITTDSNKGMVVQVTDPELLELTGGIVQGMSGSPIIQDGKVVGAVTHVFVQDSTKGYGIFLETMLEKQEETVKK</sequence>
<dbReference type="Gene3D" id="2.30.42.10">
    <property type="match status" value="1"/>
</dbReference>
<dbReference type="SUPFAM" id="SSF50156">
    <property type="entry name" value="PDZ domain-like"/>
    <property type="match status" value="1"/>
</dbReference>
<feature type="domain" description="Peptidase S55" evidence="2">
    <location>
        <begin position="201"/>
        <end position="430"/>
    </location>
</feature>
<keyword evidence="1" id="KW-1133">Transmembrane helix</keyword>
<keyword evidence="1" id="KW-0472">Membrane</keyword>
<dbReference type="InterPro" id="IPR008763">
    <property type="entry name" value="Peptidase_S55"/>
</dbReference>
<comment type="caution">
    <text evidence="3">The sequence shown here is derived from an EMBL/GenBank/DDBJ whole genome shotgun (WGS) entry which is preliminary data.</text>
</comment>
<dbReference type="EC" id="3.4.21.116" evidence="3"/>
<dbReference type="Proteomes" id="UP001299265">
    <property type="component" value="Unassembled WGS sequence"/>
</dbReference>
<dbReference type="PROSITE" id="PS51494">
    <property type="entry name" value="SPOIVB"/>
    <property type="match status" value="1"/>
</dbReference>
<dbReference type="RefSeq" id="WP_231062510.1">
    <property type="nucleotide sequence ID" value="NZ_JAJNOR010000004.1"/>
</dbReference>
<evidence type="ECO:0000256" key="1">
    <source>
        <dbReference type="SAM" id="Phobius"/>
    </source>
</evidence>
<gene>
    <name evidence="3" type="primary">spoIVB</name>
    <name evidence="3" type="ORF">LQE92_08300</name>
</gene>
<organism evidence="3 4">
    <name type="scientific">Lientehia hominis</name>
    <dbReference type="NCBI Taxonomy" id="2897778"/>
    <lineage>
        <taxon>Bacteria</taxon>
        <taxon>Bacillati</taxon>
        <taxon>Bacillota</taxon>
        <taxon>Clostridia</taxon>
        <taxon>Lachnospirales</taxon>
        <taxon>Lachnospiraceae</taxon>
        <taxon>Lientehia</taxon>
    </lineage>
</organism>
<protein>
    <submittedName>
        <fullName evidence="3">SpoIVB peptidase</fullName>
        <ecNumber evidence="3">3.4.21.116</ecNumber>
    </submittedName>
</protein>
<proteinExistence type="predicted"/>
<dbReference type="EMBL" id="JAJNOR010000004">
    <property type="protein sequence ID" value="MCD2492627.1"/>
    <property type="molecule type" value="Genomic_DNA"/>
</dbReference>
<evidence type="ECO:0000259" key="2">
    <source>
        <dbReference type="PROSITE" id="PS51494"/>
    </source>
</evidence>
<dbReference type="InterPro" id="IPR014219">
    <property type="entry name" value="SpoIVB"/>
</dbReference>
<keyword evidence="4" id="KW-1185">Reference proteome</keyword>
<reference evidence="3 4" key="1">
    <citation type="submission" date="2021-11" db="EMBL/GenBank/DDBJ databases">
        <title>Lacrimispora sp. nov. NSJ-141 isolated from human feces.</title>
        <authorList>
            <person name="Abdugheni R."/>
        </authorList>
    </citation>
    <scope>NUCLEOTIDE SEQUENCE [LARGE SCALE GENOMIC DNA]</scope>
    <source>
        <strain evidence="3 4">NSJ-141</strain>
    </source>
</reference>
<dbReference type="AlphaFoldDB" id="A0AAP2WA11"/>
<keyword evidence="1" id="KW-0812">Transmembrane</keyword>